<dbReference type="Pfam" id="PF07715">
    <property type="entry name" value="Plug"/>
    <property type="match status" value="1"/>
</dbReference>
<reference evidence="14" key="1">
    <citation type="submission" date="2017-01" db="EMBL/GenBank/DDBJ databases">
        <authorList>
            <person name="Varghese N."/>
            <person name="Submissions S."/>
        </authorList>
    </citation>
    <scope>NUCLEOTIDE SEQUENCE [LARGE SCALE GENOMIC DNA]</scope>
    <source>
        <strain evidence="14">DSM 21054</strain>
    </source>
</reference>
<evidence type="ECO:0000313" key="14">
    <source>
        <dbReference type="Proteomes" id="UP000186917"/>
    </source>
</evidence>
<evidence type="ECO:0000313" key="13">
    <source>
        <dbReference type="EMBL" id="SIT34548.1"/>
    </source>
</evidence>
<dbReference type="InterPro" id="IPR037066">
    <property type="entry name" value="Plug_dom_sf"/>
</dbReference>
<feature type="chain" id="PRO_5030022842" evidence="10">
    <location>
        <begin position="27"/>
        <end position="903"/>
    </location>
</feature>
<keyword evidence="7 8" id="KW-0998">Cell outer membrane</keyword>
<dbReference type="InterPro" id="IPR036942">
    <property type="entry name" value="Beta-barrel_TonB_sf"/>
</dbReference>
<gene>
    <name evidence="13" type="ORF">SAMN05421788_11726</name>
</gene>
<comment type="subcellular location">
    <subcellularLocation>
        <location evidence="1 8">Cell outer membrane</location>
        <topology evidence="1 8">Multi-pass membrane protein</topology>
    </subcellularLocation>
</comment>
<keyword evidence="14" id="KW-1185">Reference proteome</keyword>
<keyword evidence="3 8" id="KW-1134">Transmembrane beta strand</keyword>
<dbReference type="Pfam" id="PF13715">
    <property type="entry name" value="CarbopepD_reg_2"/>
    <property type="match status" value="1"/>
</dbReference>
<dbReference type="Pfam" id="PF00593">
    <property type="entry name" value="TonB_dep_Rec_b-barrel"/>
    <property type="match status" value="1"/>
</dbReference>
<feature type="domain" description="TonB-dependent receptor-like beta-barrel" evidence="11">
    <location>
        <begin position="376"/>
        <end position="839"/>
    </location>
</feature>
<keyword evidence="6 8" id="KW-0472">Membrane</keyword>
<keyword evidence="5 9" id="KW-0798">TonB box</keyword>
<dbReference type="RefSeq" id="WP_231940412.1">
    <property type="nucleotide sequence ID" value="NZ_AP017422.1"/>
</dbReference>
<proteinExistence type="inferred from homology"/>
<evidence type="ECO:0000256" key="6">
    <source>
        <dbReference type="ARBA" id="ARBA00023136"/>
    </source>
</evidence>
<feature type="signal peptide" evidence="10">
    <location>
        <begin position="1"/>
        <end position="26"/>
    </location>
</feature>
<dbReference type="GO" id="GO:0009279">
    <property type="term" value="C:cell outer membrane"/>
    <property type="evidence" value="ECO:0007669"/>
    <property type="project" value="UniProtKB-SubCell"/>
</dbReference>
<keyword evidence="2 8" id="KW-0813">Transport</keyword>
<comment type="similarity">
    <text evidence="8 9">Belongs to the TonB-dependent receptor family.</text>
</comment>
<evidence type="ECO:0000256" key="3">
    <source>
        <dbReference type="ARBA" id="ARBA00022452"/>
    </source>
</evidence>
<dbReference type="Gene3D" id="2.170.130.10">
    <property type="entry name" value="TonB-dependent receptor, plug domain"/>
    <property type="match status" value="1"/>
</dbReference>
<sequence>MSKNCTLRMSIATLTLWVYSLSAALAQTTVTGKVTDEQKKPIAGVTVSALPGKVKSVTNNQGDYTLSLPDGNYLISYSYVGFIAVTKEVKVAGSPVTLNTDLAATAANLEELIVSTGTRASQRTMTTSTVPVDIITAADLSSTGQPSFDKSLQYRVPSFSTVNTPVNDATSLLDPYEIRNMGPSRTLILINGKRKNASSLTYVQSSPGRGETGADLSAIPSDAIKRVEILRDGASAQYGSDAIAGVMNIILKDKYEYGSVIAKSAITHKGDGAMIGMALNNGANFGNKGYINYTIDLQHTNRTNRAGKVSAEGEAATFGVSVEEAQAYLDKFPDANNPNGTPANSSAKFLVNGGSALSDNTEIYFNAAYVYKKVISNANYRTPYWKSDYGLLHAAGTEYIGFGPTFEGDLNDYNGTIGFRSEKNGWKTDMSFTTGGNKQLYTVNNTINESLGSSSPISFKPGGFTFSNNIGNIDISRKLSSQLNVAFGTEFRVENYSLVAGDTASVRGSGAISFPGYGSANAIKSTRYNFGGYLDLSYDVTDDFLVNGTIRAENYSDFGDAFVWKISSRYKLLDDKITIRGSVSTGFRAPSLSQINLQLSQASFSGGTIQTSGIVSNNSPQARLLGVPKLEPEKSTNFTAGLGLKPTSNLNITVDYYNIKLKNRILLSDNIGPGDGPGSEGLNTVLQQNGIVSVGFFVNGMHTRTQGLDFVANYRNIALGNGKLGLNLAGNYTLENKNLALHNPPLIAAAGKNIVTDQNLALILTSRPKFKYIAGLDYKIKHWTFNLDNTVFGPVTFHDSDNGLDANLDTKFKTRVTTDLSFSVQLTRNLTFFGGVQNIFNVLPKWDFIAKNAEGEALLKSPAAVAANYNGITFDGRYQIVPYNGSHFSILGTTFSASLKLTF</sequence>
<evidence type="ECO:0000259" key="12">
    <source>
        <dbReference type="Pfam" id="PF07715"/>
    </source>
</evidence>
<protein>
    <submittedName>
        <fullName evidence="13">Iron complex outermembrane recepter protein</fullName>
    </submittedName>
</protein>
<keyword evidence="10" id="KW-0732">Signal</keyword>
<feature type="domain" description="TonB-dependent receptor plug" evidence="12">
    <location>
        <begin position="127"/>
        <end position="246"/>
    </location>
</feature>
<dbReference type="EMBL" id="FTOR01000017">
    <property type="protein sequence ID" value="SIT34548.1"/>
    <property type="molecule type" value="Genomic_DNA"/>
</dbReference>
<dbReference type="PROSITE" id="PS52016">
    <property type="entry name" value="TONB_DEPENDENT_REC_3"/>
    <property type="match status" value="1"/>
</dbReference>
<evidence type="ECO:0000256" key="1">
    <source>
        <dbReference type="ARBA" id="ARBA00004571"/>
    </source>
</evidence>
<dbReference type="InterPro" id="IPR000531">
    <property type="entry name" value="Beta-barrel_TonB"/>
</dbReference>
<dbReference type="Gene3D" id="2.60.40.1120">
    <property type="entry name" value="Carboxypeptidase-like, regulatory domain"/>
    <property type="match status" value="1"/>
</dbReference>
<dbReference type="Proteomes" id="UP000186917">
    <property type="component" value="Unassembled WGS sequence"/>
</dbReference>
<evidence type="ECO:0000256" key="4">
    <source>
        <dbReference type="ARBA" id="ARBA00022692"/>
    </source>
</evidence>
<evidence type="ECO:0000256" key="9">
    <source>
        <dbReference type="RuleBase" id="RU003357"/>
    </source>
</evidence>
<evidence type="ECO:0000256" key="7">
    <source>
        <dbReference type="ARBA" id="ARBA00023237"/>
    </source>
</evidence>
<dbReference type="PANTHER" id="PTHR47234">
    <property type="match status" value="1"/>
</dbReference>
<evidence type="ECO:0000256" key="2">
    <source>
        <dbReference type="ARBA" id="ARBA00022448"/>
    </source>
</evidence>
<organism evidence="13 14">
    <name type="scientific">Filimonas lacunae</name>
    <dbReference type="NCBI Taxonomy" id="477680"/>
    <lineage>
        <taxon>Bacteria</taxon>
        <taxon>Pseudomonadati</taxon>
        <taxon>Bacteroidota</taxon>
        <taxon>Chitinophagia</taxon>
        <taxon>Chitinophagales</taxon>
        <taxon>Chitinophagaceae</taxon>
        <taxon>Filimonas</taxon>
    </lineage>
</organism>
<dbReference type="InterPro" id="IPR008969">
    <property type="entry name" value="CarboxyPept-like_regulatory"/>
</dbReference>
<dbReference type="InterPro" id="IPR012910">
    <property type="entry name" value="Plug_dom"/>
</dbReference>
<dbReference type="PANTHER" id="PTHR47234:SF3">
    <property type="entry name" value="SECRETIN_TONB SHORT N-TERMINAL DOMAIN-CONTAINING PROTEIN"/>
    <property type="match status" value="1"/>
</dbReference>
<dbReference type="AlphaFoldDB" id="A0A173MEJ0"/>
<evidence type="ECO:0000256" key="10">
    <source>
        <dbReference type="SAM" id="SignalP"/>
    </source>
</evidence>
<evidence type="ECO:0000256" key="8">
    <source>
        <dbReference type="PROSITE-ProRule" id="PRU01360"/>
    </source>
</evidence>
<keyword evidence="4 8" id="KW-0812">Transmembrane</keyword>
<evidence type="ECO:0000259" key="11">
    <source>
        <dbReference type="Pfam" id="PF00593"/>
    </source>
</evidence>
<evidence type="ECO:0000256" key="5">
    <source>
        <dbReference type="ARBA" id="ARBA00023077"/>
    </source>
</evidence>
<accession>A0A173MEJ0</accession>
<dbReference type="SUPFAM" id="SSF56935">
    <property type="entry name" value="Porins"/>
    <property type="match status" value="1"/>
</dbReference>
<dbReference type="KEGG" id="fln:FLA_1911"/>
<name>A0A173MEJ0_9BACT</name>
<dbReference type="SUPFAM" id="SSF49464">
    <property type="entry name" value="Carboxypeptidase regulatory domain-like"/>
    <property type="match status" value="1"/>
</dbReference>
<dbReference type="STRING" id="477680.SAMN05421788_11726"/>
<dbReference type="InterPro" id="IPR039426">
    <property type="entry name" value="TonB-dep_rcpt-like"/>
</dbReference>
<dbReference type="Gene3D" id="2.40.170.20">
    <property type="entry name" value="TonB-dependent receptor, beta-barrel domain"/>
    <property type="match status" value="1"/>
</dbReference>